<dbReference type="Proteomes" id="UP001333818">
    <property type="component" value="Unassembled WGS sequence"/>
</dbReference>
<feature type="transmembrane region" description="Helical" evidence="1">
    <location>
        <begin position="373"/>
        <end position="394"/>
    </location>
</feature>
<evidence type="ECO:0000313" key="2">
    <source>
        <dbReference type="EMBL" id="MEE3717999.1"/>
    </source>
</evidence>
<dbReference type="RefSeq" id="WP_330484430.1">
    <property type="nucleotide sequence ID" value="NZ_JAZBJZ010000060.1"/>
</dbReference>
<evidence type="ECO:0000313" key="3">
    <source>
        <dbReference type="Proteomes" id="UP001333818"/>
    </source>
</evidence>
<feature type="transmembrane region" description="Helical" evidence="1">
    <location>
        <begin position="113"/>
        <end position="137"/>
    </location>
</feature>
<dbReference type="InterPro" id="IPR001927">
    <property type="entry name" value="Na/Gal_symport"/>
</dbReference>
<evidence type="ECO:0000256" key="1">
    <source>
        <dbReference type="SAM" id="Phobius"/>
    </source>
</evidence>
<keyword evidence="1" id="KW-1133">Transmembrane helix</keyword>
<feature type="transmembrane region" description="Helical" evidence="1">
    <location>
        <begin position="414"/>
        <end position="442"/>
    </location>
</feature>
<dbReference type="Pfam" id="PF13347">
    <property type="entry name" value="MFS_2"/>
    <property type="match status" value="1"/>
</dbReference>
<feature type="transmembrane region" description="Helical" evidence="1">
    <location>
        <begin position="242"/>
        <end position="266"/>
    </location>
</feature>
<dbReference type="GO" id="GO:0015293">
    <property type="term" value="F:symporter activity"/>
    <property type="evidence" value="ECO:0007669"/>
    <property type="project" value="InterPro"/>
</dbReference>
<dbReference type="GO" id="GO:0005886">
    <property type="term" value="C:plasma membrane"/>
    <property type="evidence" value="ECO:0007669"/>
    <property type="project" value="TreeGrafter"/>
</dbReference>
<protein>
    <submittedName>
        <fullName evidence="2">MFS transporter</fullName>
    </submittedName>
</protein>
<keyword evidence="1" id="KW-0812">Transmembrane</keyword>
<dbReference type="EMBL" id="JAZBJZ010000060">
    <property type="protein sequence ID" value="MEE3717999.1"/>
    <property type="molecule type" value="Genomic_DNA"/>
</dbReference>
<feature type="transmembrane region" description="Helical" evidence="1">
    <location>
        <begin position="332"/>
        <end position="352"/>
    </location>
</feature>
<dbReference type="GO" id="GO:0006814">
    <property type="term" value="P:sodium ion transport"/>
    <property type="evidence" value="ECO:0007669"/>
    <property type="project" value="InterPro"/>
</dbReference>
<dbReference type="CDD" id="cd17332">
    <property type="entry name" value="MFS_MelB_like"/>
    <property type="match status" value="1"/>
</dbReference>
<accession>A0AAW9PSJ4</accession>
<gene>
    <name evidence="2" type="ORF">V2H45_14760</name>
</gene>
<dbReference type="Gene3D" id="1.20.1250.20">
    <property type="entry name" value="MFS general substrate transporter like domains"/>
    <property type="match status" value="2"/>
</dbReference>
<keyword evidence="3" id="KW-1185">Reference proteome</keyword>
<dbReference type="PANTHER" id="PTHR11328:SF24">
    <property type="entry name" value="MAJOR FACILITATOR SUPERFAMILY (MFS) PROFILE DOMAIN-CONTAINING PROTEIN"/>
    <property type="match status" value="1"/>
</dbReference>
<feature type="transmembrane region" description="Helical" evidence="1">
    <location>
        <begin position="278"/>
        <end position="300"/>
    </location>
</feature>
<name>A0AAW9PSJ4_9CYAN</name>
<dbReference type="SUPFAM" id="SSF103473">
    <property type="entry name" value="MFS general substrate transporter"/>
    <property type="match status" value="1"/>
</dbReference>
<dbReference type="AlphaFoldDB" id="A0AAW9PSJ4"/>
<dbReference type="NCBIfam" id="TIGR00792">
    <property type="entry name" value="gph"/>
    <property type="match status" value="1"/>
</dbReference>
<comment type="caution">
    <text evidence="2">The sequence shown here is derived from an EMBL/GenBank/DDBJ whole genome shotgun (WGS) entry which is preliminary data.</text>
</comment>
<dbReference type="GO" id="GO:0008643">
    <property type="term" value="P:carbohydrate transport"/>
    <property type="evidence" value="ECO:0007669"/>
    <property type="project" value="InterPro"/>
</dbReference>
<organism evidence="2 3">
    <name type="scientific">Tumidithrix elongata BACA0141</name>
    <dbReference type="NCBI Taxonomy" id="2716417"/>
    <lineage>
        <taxon>Bacteria</taxon>
        <taxon>Bacillati</taxon>
        <taxon>Cyanobacteriota</taxon>
        <taxon>Cyanophyceae</taxon>
        <taxon>Pseudanabaenales</taxon>
        <taxon>Pseudanabaenaceae</taxon>
        <taxon>Tumidithrix</taxon>
        <taxon>Tumidithrix elongata</taxon>
    </lineage>
</organism>
<dbReference type="InterPro" id="IPR036259">
    <property type="entry name" value="MFS_trans_sf"/>
</dbReference>
<dbReference type="PANTHER" id="PTHR11328">
    <property type="entry name" value="MAJOR FACILITATOR SUPERFAMILY DOMAIN-CONTAINING PROTEIN"/>
    <property type="match status" value="1"/>
</dbReference>
<proteinExistence type="predicted"/>
<feature type="transmembrane region" description="Helical" evidence="1">
    <location>
        <begin position="79"/>
        <end position="98"/>
    </location>
</feature>
<feature type="transmembrane region" description="Helical" evidence="1">
    <location>
        <begin position="307"/>
        <end position="326"/>
    </location>
</feature>
<feature type="transmembrane region" description="Helical" evidence="1">
    <location>
        <begin position="184"/>
        <end position="205"/>
    </location>
</feature>
<feature type="transmembrane region" description="Helical" evidence="1">
    <location>
        <begin position="157"/>
        <end position="178"/>
    </location>
</feature>
<dbReference type="InterPro" id="IPR039672">
    <property type="entry name" value="MFS_2"/>
</dbReference>
<sequence length="472" mass="52779">MEKLDFKTKFLYGMGDIGGSITVNARAFFQLFFLTNVAGLNPSLAGMVLLLGRIWDAVNDPLVGWLSDCTASKWGKRHAWMIFGAIPFGVLFGLQWIVPHFSDNPNLNQTFLFWYYVVTSLLGDAAFTAVFLPYYALIPDLTQDYHERTSLNSFKSVFGLGSGILSLILAQIIFAKIADPSSKYAVMGCLFAILSILPIYICVWGTRKRLFAMQKHSSLYETTSNSFPLLSQIQMILGNKPFLLLMGIYLFSWIAVQTNATVLPYFVVNWMELPDSHFTQAAIAVQGTAMLMMFPWSIVAKQVGKKAVYFMGIPLWAIAQVGLFLLQPGQVFLMYCFAIIAGAGISVVYLIPGSMLPDVIDYEELRTGQRHEGVFYGFVTQLLKIGIAVALFLVGKTLDWNGFISSVSGQPTPVQPIAALLSIRLMISLLPILVLVCGLFFAHFYPISRQKHEEIVMKLWQRKNFDPKQTEP</sequence>
<reference evidence="2" key="1">
    <citation type="submission" date="2024-01" db="EMBL/GenBank/DDBJ databases">
        <title>Bank of Algae and Cyanobacteria of the Azores (BACA) strain genomes.</title>
        <authorList>
            <person name="Luz R."/>
            <person name="Cordeiro R."/>
            <person name="Fonseca A."/>
            <person name="Goncalves V."/>
        </authorList>
    </citation>
    <scope>NUCLEOTIDE SEQUENCE</scope>
    <source>
        <strain evidence="2">BACA0141</strain>
    </source>
</reference>
<keyword evidence="1" id="KW-0472">Membrane</keyword>